<name>A0AAN7VKX8_9PEZI</name>
<dbReference type="SUPFAM" id="SSF51045">
    <property type="entry name" value="WW domain"/>
    <property type="match status" value="1"/>
</dbReference>
<reference evidence="2" key="1">
    <citation type="submission" date="2023-08" db="EMBL/GenBank/DDBJ databases">
        <title>Black Yeasts Isolated from many extreme environments.</title>
        <authorList>
            <person name="Coleine C."/>
            <person name="Stajich J.E."/>
            <person name="Selbmann L."/>
        </authorList>
    </citation>
    <scope>NUCLEOTIDE SEQUENCE</scope>
    <source>
        <strain evidence="2">CCFEE 5810</strain>
    </source>
</reference>
<evidence type="ECO:0000313" key="3">
    <source>
        <dbReference type="Proteomes" id="UP001310594"/>
    </source>
</evidence>
<dbReference type="AlphaFoldDB" id="A0AAN7VKX8"/>
<evidence type="ECO:0000259" key="1">
    <source>
        <dbReference type="PROSITE" id="PS50020"/>
    </source>
</evidence>
<dbReference type="Gene3D" id="2.20.70.10">
    <property type="match status" value="1"/>
</dbReference>
<sequence length="183" mass="20849">MQRNPFQQITPSNDTAWLNFLRTAGNTLPEHTVQKPLPCTCAGKSPAGWEQVQTPEGPVYIDHNTNTVSRHDPRCSTSYEICYTRQRYMLATTGNVLLPEEGPAPDGALWCATFNAMADHHGSIIRNLLPPPAFLGSPSREQFFRYMNRYRKGLVVYKAKYQAGVPWLRGFERDGEGLFRWMR</sequence>
<proteinExistence type="predicted"/>
<evidence type="ECO:0000313" key="2">
    <source>
        <dbReference type="EMBL" id="KAK5690264.1"/>
    </source>
</evidence>
<dbReference type="InterPro" id="IPR036020">
    <property type="entry name" value="WW_dom_sf"/>
</dbReference>
<dbReference type="EMBL" id="JAVRQU010000026">
    <property type="protein sequence ID" value="KAK5690264.1"/>
    <property type="molecule type" value="Genomic_DNA"/>
</dbReference>
<gene>
    <name evidence="2" type="ORF">LTR97_012453</name>
</gene>
<dbReference type="PROSITE" id="PS50020">
    <property type="entry name" value="WW_DOMAIN_2"/>
    <property type="match status" value="1"/>
</dbReference>
<organism evidence="2 3">
    <name type="scientific">Elasticomyces elasticus</name>
    <dbReference type="NCBI Taxonomy" id="574655"/>
    <lineage>
        <taxon>Eukaryota</taxon>
        <taxon>Fungi</taxon>
        <taxon>Dikarya</taxon>
        <taxon>Ascomycota</taxon>
        <taxon>Pezizomycotina</taxon>
        <taxon>Dothideomycetes</taxon>
        <taxon>Dothideomycetidae</taxon>
        <taxon>Mycosphaerellales</taxon>
        <taxon>Teratosphaeriaceae</taxon>
        <taxon>Elasticomyces</taxon>
    </lineage>
</organism>
<comment type="caution">
    <text evidence="2">The sequence shown here is derived from an EMBL/GenBank/DDBJ whole genome shotgun (WGS) entry which is preliminary data.</text>
</comment>
<protein>
    <recommendedName>
        <fullName evidence="1">WW domain-containing protein</fullName>
    </recommendedName>
</protein>
<dbReference type="Proteomes" id="UP001310594">
    <property type="component" value="Unassembled WGS sequence"/>
</dbReference>
<feature type="domain" description="WW" evidence="1">
    <location>
        <begin position="43"/>
        <end position="75"/>
    </location>
</feature>
<dbReference type="InterPro" id="IPR001202">
    <property type="entry name" value="WW_dom"/>
</dbReference>
<accession>A0AAN7VKX8</accession>